<keyword evidence="3" id="KW-1185">Reference proteome</keyword>
<gene>
    <name evidence="1" type="ORF">SS50377_12721</name>
    <name evidence="2" type="ORF">SS50377_23341</name>
</gene>
<dbReference type="AlphaFoldDB" id="V6LRM0"/>
<dbReference type="SUPFAM" id="SSF52047">
    <property type="entry name" value="RNI-like"/>
    <property type="match status" value="1"/>
</dbReference>
<evidence type="ECO:0000313" key="2">
    <source>
        <dbReference type="EMBL" id="KAH0575701.1"/>
    </source>
</evidence>
<accession>V6LRM0</accession>
<sequence>MKEIKNYDIIKHLVLKDHILKPSQLKFVKLNNFIIDENTILQFSYIEHLNITNCNILLSKLQFFDFISSFKYFKYLERLEISNISFKQLEVAPSSTLKNQISHITLDIDCSYELLILILRQFNMYAIQSINILNQNIQITQILKYFPYITQYNGTKIKSPFQPDYIKLIKKLYKALQFQIKTNQQEISQIKKQRHQFQSQHIHTPEVINSNILLDSFTDFQVSKVDKEQQTINYEYIASESYFDGLGLFDNRFTGDSEKQTQSQYVGKNIGVQAEFSGNLELQMIALKVLHRQKLEISKITKYDFEGDDNIYAEIACLKQQNINLSSIDKKLLQSIQSIESSSVIIQSKTVIEEIDLLLSELQQ</sequence>
<dbReference type="EMBL" id="AUWU02000003">
    <property type="protein sequence ID" value="KAH0575701.1"/>
    <property type="molecule type" value="Genomic_DNA"/>
</dbReference>
<evidence type="ECO:0000313" key="3">
    <source>
        <dbReference type="Proteomes" id="UP000018208"/>
    </source>
</evidence>
<dbReference type="VEuPathDB" id="GiardiaDB:SS50377_23341"/>
<evidence type="ECO:0000313" key="1">
    <source>
        <dbReference type="EMBL" id="EST47210.1"/>
    </source>
</evidence>
<proteinExistence type="predicted"/>
<dbReference type="EMBL" id="KI546046">
    <property type="protein sequence ID" value="EST47210.1"/>
    <property type="molecule type" value="Genomic_DNA"/>
</dbReference>
<dbReference type="Proteomes" id="UP000018208">
    <property type="component" value="Unassembled WGS sequence"/>
</dbReference>
<name>V6LRM0_9EUKA</name>
<protein>
    <submittedName>
        <fullName evidence="1">Uncharacterized protein</fullName>
    </submittedName>
</protein>
<reference evidence="2" key="2">
    <citation type="submission" date="2020-12" db="EMBL/GenBank/DDBJ databases">
        <title>New Spironucleus salmonicida genome in near-complete chromosomes.</title>
        <authorList>
            <person name="Xu F."/>
            <person name="Kurt Z."/>
            <person name="Jimenez-Gonzalez A."/>
            <person name="Astvaldsson A."/>
            <person name="Andersson J.O."/>
            <person name="Svard S.G."/>
        </authorList>
    </citation>
    <scope>NUCLEOTIDE SEQUENCE</scope>
    <source>
        <strain evidence="2">ATCC 50377</strain>
    </source>
</reference>
<organism evidence="1">
    <name type="scientific">Spironucleus salmonicida</name>
    <dbReference type="NCBI Taxonomy" id="348837"/>
    <lineage>
        <taxon>Eukaryota</taxon>
        <taxon>Metamonada</taxon>
        <taxon>Diplomonadida</taxon>
        <taxon>Hexamitidae</taxon>
        <taxon>Hexamitinae</taxon>
        <taxon>Spironucleus</taxon>
    </lineage>
</organism>
<reference evidence="1 2" key="1">
    <citation type="journal article" date="2014" name="PLoS Genet.">
        <title>The Genome of Spironucleus salmonicida Highlights a Fish Pathogen Adapted to Fluctuating Environments.</title>
        <authorList>
            <person name="Xu F."/>
            <person name="Jerlstrom-Hultqvist J."/>
            <person name="Einarsson E."/>
            <person name="Astvaldsson A."/>
            <person name="Svard S.G."/>
            <person name="Andersson J.O."/>
        </authorList>
    </citation>
    <scope>NUCLEOTIDE SEQUENCE</scope>
    <source>
        <strain evidence="2">ATCC 50377</strain>
    </source>
</reference>